<accession>A0ACD3AW06</accession>
<gene>
    <name evidence="1" type="ORF">BDN72DRAFT_839388</name>
</gene>
<reference evidence="1 2" key="1">
    <citation type="journal article" date="2019" name="Nat. Ecol. Evol.">
        <title>Megaphylogeny resolves global patterns of mushroom evolution.</title>
        <authorList>
            <person name="Varga T."/>
            <person name="Krizsan K."/>
            <person name="Foldi C."/>
            <person name="Dima B."/>
            <person name="Sanchez-Garcia M."/>
            <person name="Sanchez-Ramirez S."/>
            <person name="Szollosi G.J."/>
            <person name="Szarkandi J.G."/>
            <person name="Papp V."/>
            <person name="Albert L."/>
            <person name="Andreopoulos W."/>
            <person name="Angelini C."/>
            <person name="Antonin V."/>
            <person name="Barry K.W."/>
            <person name="Bougher N.L."/>
            <person name="Buchanan P."/>
            <person name="Buyck B."/>
            <person name="Bense V."/>
            <person name="Catcheside P."/>
            <person name="Chovatia M."/>
            <person name="Cooper J."/>
            <person name="Damon W."/>
            <person name="Desjardin D."/>
            <person name="Finy P."/>
            <person name="Geml J."/>
            <person name="Haridas S."/>
            <person name="Hughes K."/>
            <person name="Justo A."/>
            <person name="Karasinski D."/>
            <person name="Kautmanova I."/>
            <person name="Kiss B."/>
            <person name="Kocsube S."/>
            <person name="Kotiranta H."/>
            <person name="LaButti K.M."/>
            <person name="Lechner B.E."/>
            <person name="Liimatainen K."/>
            <person name="Lipzen A."/>
            <person name="Lukacs Z."/>
            <person name="Mihaltcheva S."/>
            <person name="Morgado L.N."/>
            <person name="Niskanen T."/>
            <person name="Noordeloos M.E."/>
            <person name="Ohm R.A."/>
            <person name="Ortiz-Santana B."/>
            <person name="Ovrebo C."/>
            <person name="Racz N."/>
            <person name="Riley R."/>
            <person name="Savchenko A."/>
            <person name="Shiryaev A."/>
            <person name="Soop K."/>
            <person name="Spirin V."/>
            <person name="Szebenyi C."/>
            <person name="Tomsovsky M."/>
            <person name="Tulloss R.E."/>
            <person name="Uehling J."/>
            <person name="Grigoriev I.V."/>
            <person name="Vagvolgyi C."/>
            <person name="Papp T."/>
            <person name="Martin F.M."/>
            <person name="Miettinen O."/>
            <person name="Hibbett D.S."/>
            <person name="Nagy L.G."/>
        </authorList>
    </citation>
    <scope>NUCLEOTIDE SEQUENCE [LARGE SCALE GENOMIC DNA]</scope>
    <source>
        <strain evidence="1 2">NL-1719</strain>
    </source>
</reference>
<name>A0ACD3AW06_9AGAR</name>
<evidence type="ECO:0000313" key="1">
    <source>
        <dbReference type="EMBL" id="TFK70178.1"/>
    </source>
</evidence>
<evidence type="ECO:0000313" key="2">
    <source>
        <dbReference type="Proteomes" id="UP000308600"/>
    </source>
</evidence>
<protein>
    <submittedName>
        <fullName evidence="1">Uncharacterized protein</fullName>
    </submittedName>
</protein>
<dbReference type="EMBL" id="ML208317">
    <property type="protein sequence ID" value="TFK70178.1"/>
    <property type="molecule type" value="Genomic_DNA"/>
</dbReference>
<keyword evidence="2" id="KW-1185">Reference proteome</keyword>
<dbReference type="Proteomes" id="UP000308600">
    <property type="component" value="Unassembled WGS sequence"/>
</dbReference>
<organism evidence="1 2">
    <name type="scientific">Pluteus cervinus</name>
    <dbReference type="NCBI Taxonomy" id="181527"/>
    <lineage>
        <taxon>Eukaryota</taxon>
        <taxon>Fungi</taxon>
        <taxon>Dikarya</taxon>
        <taxon>Basidiomycota</taxon>
        <taxon>Agaricomycotina</taxon>
        <taxon>Agaricomycetes</taxon>
        <taxon>Agaricomycetidae</taxon>
        <taxon>Agaricales</taxon>
        <taxon>Pluteineae</taxon>
        <taxon>Pluteaceae</taxon>
        <taxon>Pluteus</taxon>
    </lineage>
</organism>
<sequence length="152" mass="17556">MAPYWEPGTQYELGAVVEFEGVEYGIIQAHRSQGDWTPPVTPALWGRRQGHSGGHKEENHQQQQQQQQQQNQYQQEEQRHEEKNTFFGVEMSDNTEHKLKVGGGLALGAALLGGGIAAYKHHQDKEREHEHQGSHKERVEFEERTEVRRDYD</sequence>
<proteinExistence type="predicted"/>